<name>A0A8X6NCA7_NEPPI</name>
<protein>
    <submittedName>
        <fullName evidence="1">Uncharacterized protein</fullName>
    </submittedName>
</protein>
<evidence type="ECO:0000313" key="1">
    <source>
        <dbReference type="EMBL" id="GFT07254.1"/>
    </source>
</evidence>
<accession>A0A8X6NCA7</accession>
<dbReference type="AlphaFoldDB" id="A0A8X6NCA7"/>
<organism evidence="1 2">
    <name type="scientific">Nephila pilipes</name>
    <name type="common">Giant wood spider</name>
    <name type="synonym">Nephila maculata</name>
    <dbReference type="NCBI Taxonomy" id="299642"/>
    <lineage>
        <taxon>Eukaryota</taxon>
        <taxon>Metazoa</taxon>
        <taxon>Ecdysozoa</taxon>
        <taxon>Arthropoda</taxon>
        <taxon>Chelicerata</taxon>
        <taxon>Arachnida</taxon>
        <taxon>Araneae</taxon>
        <taxon>Araneomorphae</taxon>
        <taxon>Entelegynae</taxon>
        <taxon>Araneoidea</taxon>
        <taxon>Nephilidae</taxon>
        <taxon>Nephila</taxon>
    </lineage>
</organism>
<dbReference type="Proteomes" id="UP000887013">
    <property type="component" value="Unassembled WGS sequence"/>
</dbReference>
<keyword evidence="2" id="KW-1185">Reference proteome</keyword>
<reference evidence="1" key="1">
    <citation type="submission" date="2020-08" db="EMBL/GenBank/DDBJ databases">
        <title>Multicomponent nature underlies the extraordinary mechanical properties of spider dragline silk.</title>
        <authorList>
            <person name="Kono N."/>
            <person name="Nakamura H."/>
            <person name="Mori M."/>
            <person name="Yoshida Y."/>
            <person name="Ohtoshi R."/>
            <person name="Malay A.D."/>
            <person name="Moran D.A.P."/>
            <person name="Tomita M."/>
            <person name="Numata K."/>
            <person name="Arakawa K."/>
        </authorList>
    </citation>
    <scope>NUCLEOTIDE SEQUENCE</scope>
</reference>
<gene>
    <name evidence="1" type="ORF">NPIL_579061</name>
</gene>
<dbReference type="EMBL" id="BMAW01008173">
    <property type="protein sequence ID" value="GFT07254.1"/>
    <property type="molecule type" value="Genomic_DNA"/>
</dbReference>
<sequence length="134" mass="15480">MTRRYDTWQILNEIQDVHEIHPDFHSITDCNRFESLNFISWHHQYSIPEYILDGALIDRDIKPHHDSLFSTSNAIGFESFPKVIVYELPTAQPPSNLSSKSRNEILNTRVDALRNGKTFFSRSFPGTGEISSVK</sequence>
<comment type="caution">
    <text evidence="1">The sequence shown here is derived from an EMBL/GenBank/DDBJ whole genome shotgun (WGS) entry which is preliminary data.</text>
</comment>
<proteinExistence type="predicted"/>
<evidence type="ECO:0000313" key="2">
    <source>
        <dbReference type="Proteomes" id="UP000887013"/>
    </source>
</evidence>